<evidence type="ECO:0000256" key="2">
    <source>
        <dbReference type="ARBA" id="ARBA00022692"/>
    </source>
</evidence>
<evidence type="ECO:0000256" key="7">
    <source>
        <dbReference type="SAM" id="SignalP"/>
    </source>
</evidence>
<feature type="transmembrane region" description="Helical" evidence="6">
    <location>
        <begin position="616"/>
        <end position="637"/>
    </location>
</feature>
<comment type="subcellular location">
    <subcellularLocation>
        <location evidence="1">Membrane</location>
    </subcellularLocation>
</comment>
<protein>
    <recommendedName>
        <fullName evidence="10">Copper transporter</fullName>
    </recommendedName>
</protein>
<proteinExistence type="predicted"/>
<dbReference type="EMBL" id="JALLPJ020001342">
    <property type="protein sequence ID" value="KAL3768652.1"/>
    <property type="molecule type" value="Genomic_DNA"/>
</dbReference>
<evidence type="ECO:0000256" key="3">
    <source>
        <dbReference type="ARBA" id="ARBA00022989"/>
    </source>
</evidence>
<feature type="region of interest" description="Disordered" evidence="5">
    <location>
        <begin position="675"/>
        <end position="717"/>
    </location>
</feature>
<keyword evidence="4 6" id="KW-0472">Membrane</keyword>
<keyword evidence="7" id="KW-0732">Signal</keyword>
<feature type="transmembrane region" description="Helical" evidence="6">
    <location>
        <begin position="585"/>
        <end position="604"/>
    </location>
</feature>
<dbReference type="PANTHER" id="PTHR40855:SF1">
    <property type="entry name" value="CLAVAMINATE SYNTHASE-LIKE PROTEIN"/>
    <property type="match status" value="1"/>
</dbReference>
<keyword evidence="2 6" id="KW-0812">Transmembrane</keyword>
<evidence type="ECO:0000313" key="9">
    <source>
        <dbReference type="Proteomes" id="UP001530400"/>
    </source>
</evidence>
<evidence type="ECO:0000256" key="4">
    <source>
        <dbReference type="ARBA" id="ARBA00023136"/>
    </source>
</evidence>
<feature type="signal peptide" evidence="7">
    <location>
        <begin position="1"/>
        <end position="22"/>
    </location>
</feature>
<dbReference type="PANTHER" id="PTHR40855">
    <property type="entry name" value="DIOX_N DOMAIN-CONTAINING PROTEIN"/>
    <property type="match status" value="1"/>
</dbReference>
<reference evidence="8 9" key="1">
    <citation type="submission" date="2024-10" db="EMBL/GenBank/DDBJ databases">
        <title>Updated reference genomes for cyclostephanoid diatoms.</title>
        <authorList>
            <person name="Roberts W.R."/>
            <person name="Alverson A.J."/>
        </authorList>
    </citation>
    <scope>NUCLEOTIDE SEQUENCE [LARGE SCALE GENOMIC DNA]</scope>
    <source>
        <strain evidence="8 9">AJA010-31</strain>
    </source>
</reference>
<name>A0ABD3N286_9STRA</name>
<keyword evidence="9" id="KW-1185">Reference proteome</keyword>
<dbReference type="Proteomes" id="UP001530400">
    <property type="component" value="Unassembled WGS sequence"/>
</dbReference>
<dbReference type="InterPro" id="IPR007274">
    <property type="entry name" value="Cop_transporter"/>
</dbReference>
<dbReference type="AlphaFoldDB" id="A0ABD3N286"/>
<keyword evidence="3 6" id="KW-1133">Transmembrane helix</keyword>
<feature type="compositionally biased region" description="Basic and acidic residues" evidence="5">
    <location>
        <begin position="675"/>
        <end position="696"/>
    </location>
</feature>
<evidence type="ECO:0008006" key="10">
    <source>
        <dbReference type="Google" id="ProtNLM"/>
    </source>
</evidence>
<gene>
    <name evidence="8" type="ORF">ACHAWO_001121</name>
</gene>
<feature type="transmembrane region" description="Helical" evidence="6">
    <location>
        <begin position="643"/>
        <end position="662"/>
    </location>
</feature>
<feature type="compositionally biased region" description="Polar residues" evidence="5">
    <location>
        <begin position="697"/>
        <end position="708"/>
    </location>
</feature>
<dbReference type="GO" id="GO:0016020">
    <property type="term" value="C:membrane"/>
    <property type="evidence" value="ECO:0007669"/>
    <property type="project" value="UniProtKB-SubCell"/>
</dbReference>
<comment type="caution">
    <text evidence="8">The sequence shown here is derived from an EMBL/GenBank/DDBJ whole genome shotgun (WGS) entry which is preliminary data.</text>
</comment>
<feature type="chain" id="PRO_5044879242" description="Copper transporter" evidence="7">
    <location>
        <begin position="23"/>
        <end position="761"/>
    </location>
</feature>
<dbReference type="Pfam" id="PF04145">
    <property type="entry name" value="Ctr"/>
    <property type="match status" value="1"/>
</dbReference>
<evidence type="ECO:0000256" key="1">
    <source>
        <dbReference type="ARBA" id="ARBA00004370"/>
    </source>
</evidence>
<accession>A0ABD3N286</accession>
<sequence>MISTVSSLMLLMQLLYAHAAHATVPKISIQQLEQKNINLHRILHESNGVLRISTTKSQSSVHESSNDDYNSLIHNIGSHRKGALSALCACPAFDPSSNNSNELLFKELLESYPKDIQQITLPDGTKRRTLATATVGFGGRDSDTNEDSTSYPLQLPSWVQEHCGQDAYDTMENLRDAVSQVVDLFVDALDNKKGEGKHTSDGYYRDVLRSANHLEHFHVYTKDGADDYYYYYGETTNGKDNVAAQQPTTDELNDSRTPIPTTLDYHTDAGFFLSFVPAMDCHSLSVDNTSFYIQSQEEPLQFEEDEVVILIGAGAQYWMNNNNAHHDELTTTEDDEAFVAAPHALRLLPNAHRSWYGKMHLLPSSLTTNAFYDESVKYGDVLPTFQLDSYEAYIPSLPVDGCGVSTPLETNQIAATSAAVLPLESKQRHHRRRMQHVGSPANCNNETNFFCWYQCLSIPNAEHSLDYLRDGHSLYCLDPSMLSDNSVADAAAPCKDGYTHNSACSGSWQVTDPSLEGYEFPNYAAVLAEEEKAAEAAAAAYPAPANGDAYCYGGTSMYMDGFNWIGSTCVIYLFPQWVLSTPGKFALGCLGSILFGILLEYVLWKRRVVYTMSPGSRRLVLSVLVYGLQLTMGYFIMLVIMTYSGPLFVSVVGGMMMGHAIFNAQDSFMKWRDGPVKDSQEAGDGTSEHGRVDRASTELSNSYQNVKTNSRKSSEADEEALGGCCGMGVKNSPEKKYGATEKTKLKENIPEGATPCCQYVL</sequence>
<organism evidence="8 9">
    <name type="scientific">Cyclotella atomus</name>
    <dbReference type="NCBI Taxonomy" id="382360"/>
    <lineage>
        <taxon>Eukaryota</taxon>
        <taxon>Sar</taxon>
        <taxon>Stramenopiles</taxon>
        <taxon>Ochrophyta</taxon>
        <taxon>Bacillariophyta</taxon>
        <taxon>Coscinodiscophyceae</taxon>
        <taxon>Thalassiosirophycidae</taxon>
        <taxon>Stephanodiscales</taxon>
        <taxon>Stephanodiscaceae</taxon>
        <taxon>Cyclotella</taxon>
    </lineage>
</organism>
<evidence type="ECO:0000256" key="5">
    <source>
        <dbReference type="SAM" id="MobiDB-lite"/>
    </source>
</evidence>
<evidence type="ECO:0000256" key="6">
    <source>
        <dbReference type="SAM" id="Phobius"/>
    </source>
</evidence>
<evidence type="ECO:0000313" key="8">
    <source>
        <dbReference type="EMBL" id="KAL3768652.1"/>
    </source>
</evidence>